<feature type="signal peptide" evidence="1">
    <location>
        <begin position="1"/>
        <end position="25"/>
    </location>
</feature>
<keyword evidence="1" id="KW-0732">Signal</keyword>
<dbReference type="Proteomes" id="UP000283260">
    <property type="component" value="Unassembled WGS sequence"/>
</dbReference>
<dbReference type="EMBL" id="MOBL01000022">
    <property type="protein sequence ID" value="RON29936.1"/>
    <property type="molecule type" value="Genomic_DNA"/>
</dbReference>
<comment type="caution">
    <text evidence="2">The sequence shown here is derived from an EMBL/GenBank/DDBJ whole genome shotgun (WGS) entry which is preliminary data.</text>
</comment>
<name>A0A423IWY9_9PSED</name>
<evidence type="ECO:0000313" key="3">
    <source>
        <dbReference type="Proteomes" id="UP000283260"/>
    </source>
</evidence>
<sequence length="145" mass="16366">MKSQLRICFILLVSIYGLFSAIVQAGGSDETLCPSKDFSKFLAAYTESSSVQEKFTNMPLKKTITVDAEPEPKQVITFLEKTQIVLPILPDEKHRTESGLKLQMVDNASGMVAVKLEKPDTDYQIIYIFKLSSCWFLDEVKDYSL</sequence>
<evidence type="ECO:0000256" key="1">
    <source>
        <dbReference type="SAM" id="SignalP"/>
    </source>
</evidence>
<dbReference type="AlphaFoldDB" id="A0A423IWY9"/>
<accession>A0A423IWY9</accession>
<protein>
    <recommendedName>
        <fullName evidence="4">DUF4348 domain-containing protein</fullName>
    </recommendedName>
</protein>
<organism evidence="2 3">
    <name type="scientific">Pseudomonas frederiksbergensis</name>
    <dbReference type="NCBI Taxonomy" id="104087"/>
    <lineage>
        <taxon>Bacteria</taxon>
        <taxon>Pseudomonadati</taxon>
        <taxon>Pseudomonadota</taxon>
        <taxon>Gammaproteobacteria</taxon>
        <taxon>Pseudomonadales</taxon>
        <taxon>Pseudomonadaceae</taxon>
        <taxon>Pseudomonas</taxon>
    </lineage>
</organism>
<evidence type="ECO:0000313" key="2">
    <source>
        <dbReference type="EMBL" id="RON29936.1"/>
    </source>
</evidence>
<gene>
    <name evidence="2" type="ORF">BK661_20085</name>
</gene>
<proteinExistence type="predicted"/>
<dbReference type="RefSeq" id="WP_123499419.1">
    <property type="nucleotide sequence ID" value="NZ_JBNDJZ010000001.1"/>
</dbReference>
<evidence type="ECO:0008006" key="4">
    <source>
        <dbReference type="Google" id="ProtNLM"/>
    </source>
</evidence>
<reference evidence="2 3" key="1">
    <citation type="submission" date="2016-10" db="EMBL/GenBank/DDBJ databases">
        <title>Comparative genome analysis of multiple Pseudomonas spp. focuses on biocontrol and plant growth promoting traits.</title>
        <authorList>
            <person name="Tao X.-Y."/>
            <person name="Taylor C.G."/>
        </authorList>
    </citation>
    <scope>NUCLEOTIDE SEQUENCE [LARGE SCALE GENOMIC DNA]</scope>
    <source>
        <strain evidence="2 3">94G2</strain>
    </source>
</reference>
<feature type="chain" id="PRO_5019316072" description="DUF4348 domain-containing protein" evidence="1">
    <location>
        <begin position="26"/>
        <end position="145"/>
    </location>
</feature>